<gene>
    <name evidence="2" type="ORF">GLP15_2087</name>
</gene>
<evidence type="ECO:0000313" key="3">
    <source>
        <dbReference type="Proteomes" id="UP000008974"/>
    </source>
</evidence>
<protein>
    <submittedName>
        <fullName evidence="2">Uncharacterized protein</fullName>
    </submittedName>
</protein>
<reference evidence="2 3" key="1">
    <citation type="journal article" date="2010" name="BMC Genomics">
        <title>Genome analysis and comparative genomics of a Giardia intestinalis assemblage E isolate.</title>
        <authorList>
            <person name="Jerlstrom-Hultqvist J."/>
            <person name="Franzen O."/>
            <person name="Ankarklev J."/>
            <person name="Xu F."/>
            <person name="Nohynkova E."/>
            <person name="Andersson J.O."/>
            <person name="Svard S.G."/>
            <person name="Andersson B."/>
        </authorList>
    </citation>
    <scope>NUCLEOTIDE SEQUENCE [LARGE SCALE GENOMIC DNA]</scope>
    <source>
        <strain evidence="2 3">P15</strain>
    </source>
</reference>
<feature type="region of interest" description="Disordered" evidence="1">
    <location>
        <begin position="1054"/>
        <end position="1088"/>
    </location>
</feature>
<feature type="region of interest" description="Disordered" evidence="1">
    <location>
        <begin position="479"/>
        <end position="513"/>
    </location>
</feature>
<feature type="compositionally biased region" description="Basic residues" evidence="1">
    <location>
        <begin position="1062"/>
        <end position="1078"/>
    </location>
</feature>
<dbReference type="OrthoDB" id="10254306at2759"/>
<accession>E1F037</accession>
<name>E1F037_GIAIA</name>
<dbReference type="OMA" id="CITRLRY"/>
<dbReference type="EMBL" id="ACVC01000102">
    <property type="protein sequence ID" value="EFO64208.1"/>
    <property type="molecule type" value="Genomic_DNA"/>
</dbReference>
<proteinExistence type="predicted"/>
<sequence>MPTLWEAPLLGLGRPRRDAPMQLTDLEPIPSNAVYYRRQVAKNSLGQSAPVHTSNTKASPYISSRLARSTKPVLDPLDRDWDRNRPLQGSGSRLPKHLYYQSGPADPFALRITTSRLGRYQNLDTLNKLWNTFHVPEGERIYAYRQIQRNRTLAQAYYKRLTLLLSYRHQYDEAMLNRREVLQDLSRFLTKMKGSRIDLTYCITRLRYLTFKISSILNLARVICRKPVSYPDLTLSVTDLANWNLYLKQEAFYTRNTTAIIFTVLKFFGQRTFQEVQNIVNKYFDRCTRGKNYLEKCSVLHGNRDPDISYSCVSRRSHLNISCIAPVHAEQPEQTEHDLSARISEDDVSLYLLLGLDAEAIFDGDNLAVKWNEFLSKRNGAYYWEDDPLEMQRFGKSDWVPLLKPQNIRDMVVLEPMIQEDVTKMLKLLEENSEVPVTIPLRNDVSPFETYFLRPCGKKRVLAKKSRMDKKVCERLAQPKHSIKKRSVSKSTASNKVEKRKKPQTMVENRPTSRAAGIRIQKIIKPPPPSAVMDTGQNPSEDVSKKSLAVLPAIKAPTEALQVSLAGPTVQRSPLQERSKPDAPSMLQIIETLMSVLPRLESPRNTQLYDRFIYLQKLSSTKEKVKVNNSRIKPLDIKGCPPNNSFDGLLSSRPPLSGRHVKSCNAIPSLAQLNVTMIKTPKVAHVLPADLESPISSGYPVCADRLWAELTEVARQFMETDGNSRLSEQFDTVGSKNGSGRSILMESVVDLPTSCCSPGHNFDTPKIVDIDINLCTSEGLVMPEPPLEVSRTESPDFGAYNNYSAISITDRSLLTADANCNGLGTDLNSNMVASLPNETSTLSPPRDEYIASVAPCLTPVVDLSIPSTPMQEIMIAPITPSSQLSDSPLLDKPLPHCATARKVDASSQIFMTATSESTLCGGDDEVPPLTHHMHPSQLDVTIPTSVDEPQPTPLELYGVPTMNFNKIVYKLNETAVHNQPTLIQYREKFRFLHTEDRSSPDYDFIGGEFVPISRKLDGDTSENGDLLEYKEHYFDKPFLFKKFRKLEKKRSLLQQGKDAKLHTKPPKPKKMQPIKVKPRVPSAPAKKSLSGIPSAFAAVTNRRQSELAPTEESATFNTILQTVALHQADVPPEHSESRGTAQTGGEPPIKTPIIQRPDLLLELSASVVSSSFRHLTEVSALSTPFTNASAEILAQELRNRNRLMHEQTENPHKRESSQLATELDTAKLDALTDRFIGNSFKSSALLLSVSSNSSEAVSQSQGMSARPAQENNSLMSTAIFQPTAK</sequence>
<organism evidence="2 3">
    <name type="scientific">Giardia intestinalis (strain P15)</name>
    <name type="common">Giardia lamblia</name>
    <dbReference type="NCBI Taxonomy" id="658858"/>
    <lineage>
        <taxon>Eukaryota</taxon>
        <taxon>Metamonada</taxon>
        <taxon>Diplomonadida</taxon>
        <taxon>Hexamitidae</taxon>
        <taxon>Giardiinae</taxon>
        <taxon>Giardia</taxon>
    </lineage>
</organism>
<comment type="caution">
    <text evidence="2">The sequence shown here is derived from an EMBL/GenBank/DDBJ whole genome shotgun (WGS) entry which is preliminary data.</text>
</comment>
<evidence type="ECO:0000313" key="2">
    <source>
        <dbReference type="EMBL" id="EFO64208.1"/>
    </source>
</evidence>
<feature type="compositionally biased region" description="Polar residues" evidence="1">
    <location>
        <begin position="1269"/>
        <end position="1285"/>
    </location>
</feature>
<feature type="compositionally biased region" description="Basic and acidic residues" evidence="1">
    <location>
        <begin position="76"/>
        <end position="85"/>
    </location>
</feature>
<dbReference type="VEuPathDB" id="GiardiaDB:GLP15_2087"/>
<feature type="region of interest" description="Disordered" evidence="1">
    <location>
        <begin position="75"/>
        <end position="96"/>
    </location>
</feature>
<feature type="region of interest" description="Disordered" evidence="1">
    <location>
        <begin position="1258"/>
        <end position="1285"/>
    </location>
</feature>
<evidence type="ECO:0000256" key="1">
    <source>
        <dbReference type="SAM" id="MobiDB-lite"/>
    </source>
</evidence>
<feature type="region of interest" description="Disordered" evidence="1">
    <location>
        <begin position="1128"/>
        <end position="1150"/>
    </location>
</feature>
<dbReference type="Proteomes" id="UP000008974">
    <property type="component" value="Unassembled WGS sequence"/>
</dbReference>